<dbReference type="AlphaFoldDB" id="A0A6A4HT35"/>
<dbReference type="GO" id="GO:0016491">
    <property type="term" value="F:oxidoreductase activity"/>
    <property type="evidence" value="ECO:0007669"/>
    <property type="project" value="UniProtKB-KW"/>
</dbReference>
<dbReference type="PROSITE" id="PS51387">
    <property type="entry name" value="FAD_PCMH"/>
    <property type="match status" value="1"/>
</dbReference>
<gene>
    <name evidence="5" type="ORF">BT96DRAFT_918910</name>
</gene>
<dbReference type="PANTHER" id="PTHR13878:SF91">
    <property type="entry name" value="FAD BINDING DOMAIN PROTEIN (AFU_ORTHOLOGUE AFUA_6G12070)-RELATED"/>
    <property type="match status" value="1"/>
</dbReference>
<dbReference type="Pfam" id="PF01565">
    <property type="entry name" value="FAD_binding_4"/>
    <property type="match status" value="1"/>
</dbReference>
<evidence type="ECO:0000256" key="1">
    <source>
        <dbReference type="ARBA" id="ARBA00005466"/>
    </source>
</evidence>
<dbReference type="EMBL" id="ML769447">
    <property type="protein sequence ID" value="KAE9401316.1"/>
    <property type="molecule type" value="Genomic_DNA"/>
</dbReference>
<dbReference type="OrthoDB" id="9983560at2759"/>
<evidence type="ECO:0000313" key="5">
    <source>
        <dbReference type="EMBL" id="KAE9401316.1"/>
    </source>
</evidence>
<dbReference type="InterPro" id="IPR006094">
    <property type="entry name" value="Oxid_FAD_bind_N"/>
</dbReference>
<dbReference type="InterPro" id="IPR016166">
    <property type="entry name" value="FAD-bd_PCMH"/>
</dbReference>
<dbReference type="PANTHER" id="PTHR13878">
    <property type="entry name" value="GULONOLACTONE OXIDASE"/>
    <property type="match status" value="1"/>
</dbReference>
<dbReference type="Gene3D" id="3.30.465.10">
    <property type="match status" value="1"/>
</dbReference>
<keyword evidence="3" id="KW-0732">Signal</keyword>
<dbReference type="InterPro" id="IPR036318">
    <property type="entry name" value="FAD-bd_PCMH-like_sf"/>
</dbReference>
<protein>
    <submittedName>
        <fullName evidence="5">FAD-binding domain-containing protein</fullName>
    </submittedName>
</protein>
<dbReference type="InterPro" id="IPR050432">
    <property type="entry name" value="FAD-linked_Oxidoreductases_BP"/>
</dbReference>
<keyword evidence="6" id="KW-1185">Reference proteome</keyword>
<evidence type="ECO:0000256" key="2">
    <source>
        <dbReference type="ARBA" id="ARBA00023002"/>
    </source>
</evidence>
<evidence type="ECO:0000313" key="6">
    <source>
        <dbReference type="Proteomes" id="UP000799118"/>
    </source>
</evidence>
<evidence type="ECO:0000256" key="3">
    <source>
        <dbReference type="SAM" id="SignalP"/>
    </source>
</evidence>
<comment type="similarity">
    <text evidence="1">Belongs to the oxygen-dependent FAD-linked oxidoreductase family.</text>
</comment>
<feature type="domain" description="FAD-binding PCMH-type" evidence="4">
    <location>
        <begin position="115"/>
        <end position="295"/>
    </location>
</feature>
<sequence>MWNTFLAFVITVLLEYFVSNGPEPSSECRILPQDDNWPKKNIWESFNRSVDGRLIRTIPIGTPCHQENFDLEKCQYVQDSWHEPELHLASASSMMDFIFANKSCDPFTAKTDQCIVGTYVQYAVNVSEVEHVFKTIEFVKQHNIRFVVRNTGHDFMGRSTGTGAVSVWMHHLQDMEWFENYTSSTYSGPAVKVQAGIMGYQISEEAEKRGLVVVVGECPTVGFAGGYLQGGGHSFITSSYGLAADQTLSFEVITMDRKLVIASPTENEDLYWALSGGGGGTYGIVWSVTVKAFLDLGATSAYLSFTSDGLSRDEWWSILSAWNRGTPNLTDTGIWISSNYNLEHFSFAPLFAPNHSIGSVMSLLAPLIHLLDDEFKVSYNFNIEHHDKTPVSSQEMDNKISGFQMGGRILPRSLWDSDESFEAFMGVVKVILEGGVHSIWDVAMRPTMEVAGHPNNAVHPAWRNAERMFNPTL</sequence>
<feature type="signal peptide" evidence="3">
    <location>
        <begin position="1"/>
        <end position="20"/>
    </location>
</feature>
<proteinExistence type="inferred from homology"/>
<reference evidence="5" key="1">
    <citation type="journal article" date="2019" name="Environ. Microbiol.">
        <title>Fungal ecological strategies reflected in gene transcription - a case study of two litter decomposers.</title>
        <authorList>
            <person name="Barbi F."/>
            <person name="Kohler A."/>
            <person name="Barry K."/>
            <person name="Baskaran P."/>
            <person name="Daum C."/>
            <person name="Fauchery L."/>
            <person name="Ihrmark K."/>
            <person name="Kuo A."/>
            <person name="LaButti K."/>
            <person name="Lipzen A."/>
            <person name="Morin E."/>
            <person name="Grigoriev I.V."/>
            <person name="Henrissat B."/>
            <person name="Lindahl B."/>
            <person name="Martin F."/>
        </authorList>
    </citation>
    <scope>NUCLEOTIDE SEQUENCE</scope>
    <source>
        <strain evidence="5">JB14</strain>
    </source>
</reference>
<dbReference type="SUPFAM" id="SSF56176">
    <property type="entry name" value="FAD-binding/transporter-associated domain-like"/>
    <property type="match status" value="1"/>
</dbReference>
<name>A0A6A4HT35_9AGAR</name>
<dbReference type="InterPro" id="IPR016169">
    <property type="entry name" value="FAD-bd_PCMH_sub2"/>
</dbReference>
<keyword evidence="2" id="KW-0560">Oxidoreductase</keyword>
<accession>A0A6A4HT35</accession>
<organism evidence="5 6">
    <name type="scientific">Gymnopus androsaceus JB14</name>
    <dbReference type="NCBI Taxonomy" id="1447944"/>
    <lineage>
        <taxon>Eukaryota</taxon>
        <taxon>Fungi</taxon>
        <taxon>Dikarya</taxon>
        <taxon>Basidiomycota</taxon>
        <taxon>Agaricomycotina</taxon>
        <taxon>Agaricomycetes</taxon>
        <taxon>Agaricomycetidae</taxon>
        <taxon>Agaricales</taxon>
        <taxon>Marasmiineae</taxon>
        <taxon>Omphalotaceae</taxon>
        <taxon>Gymnopus</taxon>
    </lineage>
</organism>
<evidence type="ECO:0000259" key="4">
    <source>
        <dbReference type="PROSITE" id="PS51387"/>
    </source>
</evidence>
<feature type="chain" id="PRO_5025581797" evidence="3">
    <location>
        <begin position="21"/>
        <end position="473"/>
    </location>
</feature>
<dbReference type="Proteomes" id="UP000799118">
    <property type="component" value="Unassembled WGS sequence"/>
</dbReference>
<dbReference type="GO" id="GO:0071949">
    <property type="term" value="F:FAD binding"/>
    <property type="evidence" value="ECO:0007669"/>
    <property type="project" value="InterPro"/>
</dbReference>